<keyword evidence="2" id="KW-0067">ATP-binding</keyword>
<feature type="region of interest" description="Disordered" evidence="3">
    <location>
        <begin position="290"/>
        <end position="362"/>
    </location>
</feature>
<dbReference type="KEGG" id="sre:PTSG_13255"/>
<keyword evidence="6" id="KW-1185">Reference proteome</keyword>
<name>F2UE12_SALR5</name>
<dbReference type="RefSeq" id="XP_004992507.1">
    <property type="nucleotide sequence ID" value="XM_004992450.1"/>
</dbReference>
<feature type="region of interest" description="Disordered" evidence="3">
    <location>
        <begin position="487"/>
        <end position="611"/>
    </location>
</feature>
<reference evidence="5" key="1">
    <citation type="submission" date="2009-08" db="EMBL/GenBank/DDBJ databases">
        <title>Annotation of Salpingoeca rosetta.</title>
        <authorList>
            <consortium name="The Broad Institute Genome Sequencing Platform"/>
            <person name="Russ C."/>
            <person name="Cuomo C."/>
            <person name="Burger G."/>
            <person name="Gray M.W."/>
            <person name="Holland P.W.H."/>
            <person name="King N."/>
            <person name="Lang F.B.F."/>
            <person name="Roger A.J."/>
            <person name="Ruiz-Trillo I."/>
            <person name="Young S.K."/>
            <person name="Zeng Q."/>
            <person name="Gargeya S."/>
            <person name="Alvarado L."/>
            <person name="Berlin A."/>
            <person name="Chapman S.B."/>
            <person name="Chen Z."/>
            <person name="Freedman E."/>
            <person name="Gellesch M."/>
            <person name="Goldberg J."/>
            <person name="Griggs A."/>
            <person name="Gujja S."/>
            <person name="Heilman E."/>
            <person name="Heiman D."/>
            <person name="Howarth C."/>
            <person name="Mehta T."/>
            <person name="Neiman D."/>
            <person name="Pearson M."/>
            <person name="Roberts A."/>
            <person name="Saif S."/>
            <person name="Shea T."/>
            <person name="Shenoy N."/>
            <person name="Sisk P."/>
            <person name="Stolte C."/>
            <person name="Sykes S."/>
            <person name="White J."/>
            <person name="Yandava C."/>
            <person name="Haas B."/>
            <person name="Nusbaum C."/>
            <person name="Birren B."/>
        </authorList>
    </citation>
    <scope>NUCLEOTIDE SEQUENCE [LARGE SCALE GENOMIC DNA]</scope>
    <source>
        <strain evidence="5">ATCC 50818</strain>
    </source>
</reference>
<feature type="compositionally biased region" description="Low complexity" evidence="3">
    <location>
        <begin position="514"/>
        <end position="552"/>
    </location>
</feature>
<organism evidence="6">
    <name type="scientific">Salpingoeca rosetta (strain ATCC 50818 / BSB-021)</name>
    <dbReference type="NCBI Taxonomy" id="946362"/>
    <lineage>
        <taxon>Eukaryota</taxon>
        <taxon>Choanoflagellata</taxon>
        <taxon>Craspedida</taxon>
        <taxon>Salpingoecidae</taxon>
        <taxon>Salpingoeca</taxon>
    </lineage>
</organism>
<proteinExistence type="predicted"/>
<dbReference type="AlphaFoldDB" id="F2UE12"/>
<feature type="region of interest" description="Disordered" evidence="3">
    <location>
        <begin position="657"/>
        <end position="694"/>
    </location>
</feature>
<dbReference type="GO" id="GO:0003873">
    <property type="term" value="F:6-phosphofructo-2-kinase activity"/>
    <property type="evidence" value="ECO:0007669"/>
    <property type="project" value="InterPro"/>
</dbReference>
<dbReference type="PANTHER" id="PTHR10606">
    <property type="entry name" value="6-PHOSPHOFRUCTO-2-KINASE/FRUCTOSE-2,6-BISPHOSPHATASE"/>
    <property type="match status" value="1"/>
</dbReference>
<dbReference type="GO" id="GO:0006000">
    <property type="term" value="P:fructose metabolic process"/>
    <property type="evidence" value="ECO:0007669"/>
    <property type="project" value="InterPro"/>
</dbReference>
<dbReference type="InterPro" id="IPR003094">
    <property type="entry name" value="6Pfruct_kin"/>
</dbReference>
<evidence type="ECO:0000256" key="1">
    <source>
        <dbReference type="ARBA" id="ARBA00022741"/>
    </source>
</evidence>
<dbReference type="Proteomes" id="UP000007799">
    <property type="component" value="Unassembled WGS sequence"/>
</dbReference>
<feature type="compositionally biased region" description="Polar residues" evidence="3">
    <location>
        <begin position="658"/>
        <end position="668"/>
    </location>
</feature>
<feature type="compositionally biased region" description="Low complexity" evidence="3">
    <location>
        <begin position="293"/>
        <end position="347"/>
    </location>
</feature>
<feature type="region of interest" description="Disordered" evidence="3">
    <location>
        <begin position="151"/>
        <end position="214"/>
    </location>
</feature>
<dbReference type="Gene3D" id="3.40.50.300">
    <property type="entry name" value="P-loop containing nucleotide triphosphate hydrolases"/>
    <property type="match status" value="1"/>
</dbReference>
<dbReference type="SUPFAM" id="SSF52540">
    <property type="entry name" value="P-loop containing nucleoside triphosphate hydrolases"/>
    <property type="match status" value="1"/>
</dbReference>
<feature type="compositionally biased region" description="Acidic residues" evidence="3">
    <location>
        <begin position="677"/>
        <end position="694"/>
    </location>
</feature>
<evidence type="ECO:0000259" key="4">
    <source>
        <dbReference type="Pfam" id="PF01591"/>
    </source>
</evidence>
<feature type="compositionally biased region" description="Low complexity" evidence="3">
    <location>
        <begin position="487"/>
        <end position="504"/>
    </location>
</feature>
<dbReference type="PRINTS" id="PR00991">
    <property type="entry name" value="6PFRUCTKNASE"/>
</dbReference>
<keyword evidence="1" id="KW-0547">Nucleotide-binding</keyword>
<dbReference type="EMBL" id="GL832970">
    <property type="protein sequence ID" value="EGD74862.1"/>
    <property type="molecule type" value="Genomic_DNA"/>
</dbReference>
<dbReference type="GO" id="GO:0006003">
    <property type="term" value="P:fructose 2,6-bisphosphate metabolic process"/>
    <property type="evidence" value="ECO:0007669"/>
    <property type="project" value="InterPro"/>
</dbReference>
<dbReference type="InterPro" id="IPR027417">
    <property type="entry name" value="P-loop_NTPase"/>
</dbReference>
<feature type="domain" description="6-phosphofructo-2-kinase" evidence="4">
    <location>
        <begin position="3"/>
        <end position="118"/>
    </location>
</feature>
<evidence type="ECO:0000313" key="5">
    <source>
        <dbReference type="EMBL" id="EGD74862.1"/>
    </source>
</evidence>
<dbReference type="GO" id="GO:0005524">
    <property type="term" value="F:ATP binding"/>
    <property type="evidence" value="ECO:0007669"/>
    <property type="project" value="UniProtKB-KW"/>
</dbReference>
<dbReference type="GO" id="GO:0004331">
    <property type="term" value="F:fructose-2,6-bisphosphate 2-phosphatase activity"/>
    <property type="evidence" value="ECO:0007669"/>
    <property type="project" value="TreeGrafter"/>
</dbReference>
<feature type="compositionally biased region" description="Basic and acidic residues" evidence="3">
    <location>
        <begin position="588"/>
        <end position="601"/>
    </location>
</feature>
<dbReference type="InParanoid" id="F2UE12"/>
<feature type="compositionally biased region" description="Low complexity" evidence="3">
    <location>
        <begin position="395"/>
        <end position="439"/>
    </location>
</feature>
<evidence type="ECO:0000256" key="2">
    <source>
        <dbReference type="ARBA" id="ARBA00022840"/>
    </source>
</evidence>
<dbReference type="eggNOG" id="KOG0234">
    <property type="taxonomic scope" value="Eukaryota"/>
</dbReference>
<dbReference type="InterPro" id="IPR013079">
    <property type="entry name" value="6Phosfructo_kin"/>
</dbReference>
<protein>
    <recommendedName>
        <fullName evidence="4">6-phosphofructo-2-kinase domain-containing protein</fullName>
    </recommendedName>
</protein>
<dbReference type="PANTHER" id="PTHR10606:SF49">
    <property type="entry name" value="6-PHOSPHOFRUCTO-2-KINASE DOMAIN-CONTAINING PROTEIN"/>
    <property type="match status" value="1"/>
</dbReference>
<dbReference type="STRING" id="946362.F2UE12"/>
<gene>
    <name evidence="5" type="ORF">PTSG_13255</name>
</gene>
<feature type="region of interest" description="Disordered" evidence="3">
    <location>
        <begin position="390"/>
        <end position="441"/>
    </location>
</feature>
<sequence length="742" mass="78530">MDTLCAALEFLHDENGSVAVFDATNTTRKRRAWVLELLQLQQHRGVRCLFIESVFERPEMVQQNVSEKMDMSPDWVGMDRAVAEQDMWRRIRNYEAAYEPVLAAEKLPYLRLVNFEHAATLNLDLASESTLVKLAVAYACSIHNGYRPITFERSDTDTETPAADSDNGTGTGTAKHTERAATITTTNDNDGNVDDTLDEQGVRESKAAARRKLRGEVVAPTTTATSTATTTATTAATAAKEGGALQAVGHAQDAAFLHASGVWQAEGRFACNKALSAAFWQPFVSAVSHEKQATATTTTTTTTTATPNTTRTTTTNTTTATKTTATSTAGTTTTSTTTAATNAPSGIPGTGSGSSKGDDAGVLLHPASQSEVLRISVDTLLRTAALLHPRAGNPSATTAPSASSASSSARRVSESALAAALSRSSSTKTNSAKTTAAVSDHAVCGGSEDCKASALLDAAEVTTAAVGGQTKQALLLAEPDMLSSSMLSEFSMPSTPRTPGTPTRQRQRRKQRQQQRSGVGSTSSASSLSGSSPTRSRLKHSTSSSKSVSANGEDGDDGGDGDDGDDGDVNNNDDTAAEDDNSDSGNVADRDDMWREDDKGSSDTLAEAGPETRHPAVAVVVVPPRMRSCLKVVQQLLAIESGKQAVTVRVGRDCKRASGTNRTWSTHPTDIAARDDEHDDNEDDNDDDDDDDDDAVTRREEAVLLSYYDFDGQLCAMLEKHGRATITPFHTEGSAAWSLHQP</sequence>
<dbReference type="OrthoDB" id="267323at2759"/>
<dbReference type="GeneID" id="16073074"/>
<dbReference type="GO" id="GO:0005829">
    <property type="term" value="C:cytosol"/>
    <property type="evidence" value="ECO:0007669"/>
    <property type="project" value="TreeGrafter"/>
</dbReference>
<dbReference type="Pfam" id="PF01591">
    <property type="entry name" value="6PF2K"/>
    <property type="match status" value="1"/>
</dbReference>
<accession>F2UE12</accession>
<evidence type="ECO:0000256" key="3">
    <source>
        <dbReference type="SAM" id="MobiDB-lite"/>
    </source>
</evidence>
<feature type="compositionally biased region" description="Acidic residues" evidence="3">
    <location>
        <begin position="553"/>
        <end position="568"/>
    </location>
</feature>
<evidence type="ECO:0000313" key="6">
    <source>
        <dbReference type="Proteomes" id="UP000007799"/>
    </source>
</evidence>